<dbReference type="RefSeq" id="WP_045151232.1">
    <property type="nucleotide sequence ID" value="NZ_JZSW01000001.1"/>
</dbReference>
<sequence>MEIVFVYRTYSIFGGNATLNIAGKWLSKQLKENYGGTITSITIEFCAKNVSPPRKSLEKNNDKFEEFFLQLPIVEVQQKGTELRICSRLVKHYHDDIERDSQVLSLKIFKTTLGKSASLIESSGTKNSNLKGLDTEALSRDIRSVIEKAPQTLRELAMLYLEQQT</sequence>
<reference evidence="1 2" key="1">
    <citation type="submission" date="2018-01" db="EMBL/GenBank/DDBJ databases">
        <title>Whole genome sequencing of Histamine producing bacteria.</title>
        <authorList>
            <person name="Butler K."/>
        </authorList>
    </citation>
    <scope>NUCLEOTIDE SEQUENCE [LARGE SCALE GENOMIC DNA]</scope>
    <source>
        <strain evidence="1 2">A6-1</strain>
    </source>
</reference>
<evidence type="ECO:0000313" key="2">
    <source>
        <dbReference type="Proteomes" id="UP000240989"/>
    </source>
</evidence>
<keyword evidence="2" id="KW-1185">Reference proteome</keyword>
<accession>A0ABX5H9Z2</accession>
<organism evidence="1 2">
    <name type="scientific">Photobacterium angustum</name>
    <dbReference type="NCBI Taxonomy" id="661"/>
    <lineage>
        <taxon>Bacteria</taxon>
        <taxon>Pseudomonadati</taxon>
        <taxon>Pseudomonadota</taxon>
        <taxon>Gammaproteobacteria</taxon>
        <taxon>Vibrionales</taxon>
        <taxon>Vibrionaceae</taxon>
        <taxon>Photobacterium</taxon>
    </lineage>
</organism>
<dbReference type="EMBL" id="PYOU01000001">
    <property type="protein sequence ID" value="PSX12825.1"/>
    <property type="molecule type" value="Genomic_DNA"/>
</dbReference>
<dbReference type="Proteomes" id="UP000240989">
    <property type="component" value="Unassembled WGS sequence"/>
</dbReference>
<gene>
    <name evidence="1" type="ORF">C0W27_02105</name>
</gene>
<protein>
    <submittedName>
        <fullName evidence="1">Uncharacterized protein</fullName>
    </submittedName>
</protein>
<evidence type="ECO:0000313" key="1">
    <source>
        <dbReference type="EMBL" id="PSX12825.1"/>
    </source>
</evidence>
<proteinExistence type="predicted"/>
<comment type="caution">
    <text evidence="1">The sequence shown here is derived from an EMBL/GenBank/DDBJ whole genome shotgun (WGS) entry which is preliminary data.</text>
</comment>
<name>A0ABX5H9Z2_PHOAN</name>